<keyword evidence="2" id="KW-0813">Transport</keyword>
<dbReference type="EMBL" id="LAZR01019493">
    <property type="protein sequence ID" value="KKL92340.1"/>
    <property type="molecule type" value="Genomic_DNA"/>
</dbReference>
<proteinExistence type="inferred from homology"/>
<evidence type="ECO:0008006" key="5">
    <source>
        <dbReference type="Google" id="ProtNLM"/>
    </source>
</evidence>
<evidence type="ECO:0000256" key="3">
    <source>
        <dbReference type="ARBA" id="ARBA00022729"/>
    </source>
</evidence>
<dbReference type="CDD" id="cd14750">
    <property type="entry name" value="PBP2_TMBP"/>
    <property type="match status" value="1"/>
</dbReference>
<comment type="similarity">
    <text evidence="1">Belongs to the bacterial solute-binding protein 1 family.</text>
</comment>
<dbReference type="InterPro" id="IPR006059">
    <property type="entry name" value="SBP"/>
</dbReference>
<organism evidence="4">
    <name type="scientific">marine sediment metagenome</name>
    <dbReference type="NCBI Taxonomy" id="412755"/>
    <lineage>
        <taxon>unclassified sequences</taxon>
        <taxon>metagenomes</taxon>
        <taxon>ecological metagenomes</taxon>
    </lineage>
</organism>
<dbReference type="PANTHER" id="PTHR43649">
    <property type="entry name" value="ARABINOSE-BINDING PROTEIN-RELATED"/>
    <property type="match status" value="1"/>
</dbReference>
<accession>A0A0F9IEX2</accession>
<reference evidence="4" key="1">
    <citation type="journal article" date="2015" name="Nature">
        <title>Complex archaea that bridge the gap between prokaryotes and eukaryotes.</title>
        <authorList>
            <person name="Spang A."/>
            <person name="Saw J.H."/>
            <person name="Jorgensen S.L."/>
            <person name="Zaremba-Niedzwiedzka K."/>
            <person name="Martijn J."/>
            <person name="Lind A.E."/>
            <person name="van Eijk R."/>
            <person name="Schleper C."/>
            <person name="Guy L."/>
            <person name="Ettema T.J."/>
        </authorList>
    </citation>
    <scope>NUCLEOTIDE SEQUENCE</scope>
</reference>
<name>A0A0F9IEX2_9ZZZZ</name>
<sequence>MKTLAKNLLVALMLLGLTVSVFAGGGQEEGAEAKGKLVLATLNSVEGQTTKKALLAFAELKGIEVEIVEAPYSNLFEKQVLDMSQGTGLYDIVLLDDPWFTQYAESGWLTDLGPFLQKKGESGLSDDFIPTSAAICRYPYKTGKVYAMPFFGNAQMFFYRADLFAKYGLNRAPKTWDETYAVMKKISDSEEGVYGYVLRGQQGNPVVAQFMPVFWSFGGHMFSDDKSKVQIDTPEALNALNFFLKLKDVSPPGAESFNAQQLATHMLQGTAAATINWPAFVPAFEDPKQSKIVGKIGYAPIPSGTVTGSSEIGHWIAAVPAGSKNKELAFEFIYWATSAEKQKEHAKEMGTPPTRISVFTDPELVKMDEFKHYPILKDCIANSTPRPRIANWNEVENTFGIYLSMAVAGKLSPQEALSKAQADVEELMKKAGYMK</sequence>
<dbReference type="InterPro" id="IPR050490">
    <property type="entry name" value="Bact_solute-bd_prot1"/>
</dbReference>
<keyword evidence="3" id="KW-0732">Signal</keyword>
<evidence type="ECO:0000313" key="4">
    <source>
        <dbReference type="EMBL" id="KKL92340.1"/>
    </source>
</evidence>
<protein>
    <recommendedName>
        <fullName evidence="5">ABC transporter substrate-binding protein</fullName>
    </recommendedName>
</protein>
<evidence type="ECO:0000256" key="2">
    <source>
        <dbReference type="ARBA" id="ARBA00022448"/>
    </source>
</evidence>
<dbReference type="Gene3D" id="3.40.190.10">
    <property type="entry name" value="Periplasmic binding protein-like II"/>
    <property type="match status" value="2"/>
</dbReference>
<dbReference type="SUPFAM" id="SSF53850">
    <property type="entry name" value="Periplasmic binding protein-like II"/>
    <property type="match status" value="1"/>
</dbReference>
<dbReference type="AlphaFoldDB" id="A0A0F9IEX2"/>
<comment type="caution">
    <text evidence="4">The sequence shown here is derived from an EMBL/GenBank/DDBJ whole genome shotgun (WGS) entry which is preliminary data.</text>
</comment>
<dbReference type="PANTHER" id="PTHR43649:SF34">
    <property type="entry name" value="ABC TRANSPORTER PERIPLASMIC-BINDING PROTEIN YCJN-RELATED"/>
    <property type="match status" value="1"/>
</dbReference>
<evidence type="ECO:0000256" key="1">
    <source>
        <dbReference type="ARBA" id="ARBA00008520"/>
    </source>
</evidence>
<dbReference type="Pfam" id="PF01547">
    <property type="entry name" value="SBP_bac_1"/>
    <property type="match status" value="1"/>
</dbReference>
<gene>
    <name evidence="4" type="ORF">LCGC14_1885660</name>
</gene>